<name>A0A0U5CAH7_ASPCI</name>
<protein>
    <submittedName>
        <fullName evidence="1">Uncharacterized protein</fullName>
    </submittedName>
</protein>
<dbReference type="OMA" id="WLLQTLW"/>
<dbReference type="PANTHER" id="PTHR40788">
    <property type="entry name" value="CLR5 DOMAIN-CONTAINING PROTEIN-RELATED"/>
    <property type="match status" value="1"/>
</dbReference>
<dbReference type="EMBL" id="CDMC01000005">
    <property type="protein sequence ID" value="CEL06153.1"/>
    <property type="molecule type" value="Genomic_DNA"/>
</dbReference>
<proteinExistence type="predicted"/>
<evidence type="ECO:0000313" key="2">
    <source>
        <dbReference type="Proteomes" id="UP000054771"/>
    </source>
</evidence>
<keyword evidence="2" id="KW-1185">Reference proteome</keyword>
<dbReference type="STRING" id="454130.A0A0U5CAH7"/>
<accession>A0A0U5CAH7</accession>
<gene>
    <name evidence="1" type="ORF">ASPCAL07261</name>
</gene>
<dbReference type="AlphaFoldDB" id="A0A0U5CAH7"/>
<organism evidence="1 2">
    <name type="scientific">Aspergillus calidoustus</name>
    <dbReference type="NCBI Taxonomy" id="454130"/>
    <lineage>
        <taxon>Eukaryota</taxon>
        <taxon>Fungi</taxon>
        <taxon>Dikarya</taxon>
        <taxon>Ascomycota</taxon>
        <taxon>Pezizomycotina</taxon>
        <taxon>Eurotiomycetes</taxon>
        <taxon>Eurotiomycetidae</taxon>
        <taxon>Eurotiales</taxon>
        <taxon>Aspergillaceae</taxon>
        <taxon>Aspergillus</taxon>
        <taxon>Aspergillus subgen. Nidulantes</taxon>
    </lineage>
</organism>
<dbReference type="Proteomes" id="UP000054771">
    <property type="component" value="Unassembled WGS sequence"/>
</dbReference>
<sequence length="826" mass="93816">MGNEQSNARIASDIAERLEDIVKDVALRADFGGAYPSFENLIGEGPLPEVKSLEDVRREIRSRSGSIYEHYETLQAILQRHENTIQRRWLMKSRQERLAILLSAWPNMTSSHRPDFDVFWKGSYVIHDYDGVPRERFLCPYINQEDLLVPKALLLLANSRGRNPPSLFAATDIDAMKLGRATRRFPELHIKLSSGKPALLENYFMRVNGLTENTREYGKLVARKYQPEAFDGHVNKKQCGIEEGLLLLEAQDRVLKFLVDSCHQVLHDIPQDALIGDSFPVLPEPQFKSEVTGYASLAAMAAEAPYRFPAQLDLSLVQSMLSARASALEDHLWALREDPDYFVTQLLEAKEHLMQNLKDGNGKANHPLLSDGQQPTMWAQVMCSSVGETYWNLEILSEASRLAEKVAVLQKKYATDISSSKDLPGDYLEALLLFHHFLDRAPALLQGTLWHAAPGSPPLRRMFRRQPSRSLMEEIHVFCLMKDVGKGDKIEHKLLWLLTYLWRDNDVLSLITMPVLVDELERLLQAEPSARAMLTPTVSAMVGDLSILSQCWRQINSYQPWAWTWESTLIKRRDELESQYIKRFHANSRYVSVLEPSNFIKTGVLCDFSSGKFAYPFEAPRTKANVGALRSAELRLNAVWAAFDQVLLKAGDLRGTAADKFLSQQSILRRTRDWVESENSPPGTSIGSDSYHSYRPMSEVYTLFRSSSAQQTKKSSGLSAKAQPSFSVDARALKVFRALFFNPAITNMPHEIPWKDFLHAMSSVGFTVLKLYNSTWQFAPTKEDVKKSIQFSEPKGKISITMARVFGRRLNRAYGWNGEMFSLKEQ</sequence>
<dbReference type="OrthoDB" id="2922289at2759"/>
<reference evidence="2" key="1">
    <citation type="journal article" date="2016" name="Genome Announc.">
        <title>Draft genome sequences of fungus Aspergillus calidoustus.</title>
        <authorList>
            <person name="Horn F."/>
            <person name="Linde J."/>
            <person name="Mattern D.J."/>
            <person name="Walther G."/>
            <person name="Guthke R."/>
            <person name="Scherlach K."/>
            <person name="Martin K."/>
            <person name="Brakhage A.A."/>
            <person name="Petzke L."/>
            <person name="Valiante V."/>
        </authorList>
    </citation>
    <scope>NUCLEOTIDE SEQUENCE [LARGE SCALE GENOMIC DNA]</scope>
    <source>
        <strain evidence="2">SF006504</strain>
    </source>
</reference>
<evidence type="ECO:0000313" key="1">
    <source>
        <dbReference type="EMBL" id="CEL06153.1"/>
    </source>
</evidence>
<dbReference type="PANTHER" id="PTHR40788:SF2">
    <property type="entry name" value="CLR5 DOMAIN-CONTAINING PROTEIN"/>
    <property type="match status" value="1"/>
</dbReference>